<dbReference type="InterPro" id="IPR052180">
    <property type="entry name" value="NhaC_Na-H+_Antiporter"/>
</dbReference>
<evidence type="ECO:0000313" key="12">
    <source>
        <dbReference type="Proteomes" id="UP000588186"/>
    </source>
</evidence>
<dbReference type="PANTHER" id="PTHR33451:SF3">
    <property type="entry name" value="MALATE-2H(+)_NA(+)-LACTATE ANTIPORTER"/>
    <property type="match status" value="1"/>
</dbReference>
<keyword evidence="4" id="KW-1003">Cell membrane</keyword>
<feature type="transmembrane region" description="Helical" evidence="9">
    <location>
        <begin position="357"/>
        <end position="386"/>
    </location>
</feature>
<feature type="transmembrane region" description="Helical" evidence="9">
    <location>
        <begin position="320"/>
        <end position="351"/>
    </location>
</feature>
<evidence type="ECO:0000256" key="1">
    <source>
        <dbReference type="ARBA" id="ARBA00004651"/>
    </source>
</evidence>
<keyword evidence="12" id="KW-1185">Reference proteome</keyword>
<feature type="transmembrane region" description="Helical" evidence="9">
    <location>
        <begin position="435"/>
        <end position="455"/>
    </location>
</feature>
<evidence type="ECO:0000259" key="10">
    <source>
        <dbReference type="Pfam" id="PF03553"/>
    </source>
</evidence>
<comment type="similarity">
    <text evidence="8">Belongs to the NhaC Na(+)/H(+) (TC 2.A.35) antiporter family.</text>
</comment>
<gene>
    <name evidence="11" type="primary">mleN_1</name>
    <name evidence="11" type="ORF">JEOPIN946_00506</name>
</gene>
<feature type="transmembrane region" description="Helical" evidence="9">
    <location>
        <begin position="232"/>
        <end position="251"/>
    </location>
</feature>
<evidence type="ECO:0000256" key="4">
    <source>
        <dbReference type="ARBA" id="ARBA00022475"/>
    </source>
</evidence>
<keyword evidence="5 9" id="KW-0812">Transmembrane</keyword>
<comment type="caution">
    <text evidence="11">The sequence shown here is derived from an EMBL/GenBank/DDBJ whole genome shotgun (WGS) entry which is preliminary data.</text>
</comment>
<evidence type="ECO:0000256" key="3">
    <source>
        <dbReference type="ARBA" id="ARBA00022449"/>
    </source>
</evidence>
<reference evidence="11 12" key="1">
    <citation type="submission" date="2020-07" db="EMBL/GenBank/DDBJ databases">
        <authorList>
            <person name="Criscuolo A."/>
        </authorList>
    </citation>
    <scope>NUCLEOTIDE SEQUENCE [LARGE SCALE GENOMIC DNA]</scope>
    <source>
        <strain evidence="11">CIP107946</strain>
    </source>
</reference>
<evidence type="ECO:0000256" key="9">
    <source>
        <dbReference type="SAM" id="Phobius"/>
    </source>
</evidence>
<keyword evidence="7 9" id="KW-0472">Membrane</keyword>
<feature type="transmembrane region" description="Helical" evidence="9">
    <location>
        <begin position="34"/>
        <end position="52"/>
    </location>
</feature>
<dbReference type="InterPro" id="IPR018461">
    <property type="entry name" value="Na/H_Antiport_NhaC-like_C"/>
</dbReference>
<evidence type="ECO:0000256" key="6">
    <source>
        <dbReference type="ARBA" id="ARBA00022989"/>
    </source>
</evidence>
<dbReference type="PANTHER" id="PTHR33451">
    <property type="entry name" value="MALATE-2H(+)/NA(+)-LACTATE ANTIPORTER"/>
    <property type="match status" value="1"/>
</dbReference>
<feature type="transmembrane region" description="Helical" evidence="9">
    <location>
        <begin position="407"/>
        <end position="429"/>
    </location>
</feature>
<feature type="domain" description="Na+/H+ antiporter NhaC-like C-terminal" evidence="10">
    <location>
        <begin position="157"/>
        <end position="457"/>
    </location>
</feature>
<feature type="transmembrane region" description="Helical" evidence="9">
    <location>
        <begin position="189"/>
        <end position="211"/>
    </location>
</feature>
<evidence type="ECO:0000256" key="2">
    <source>
        <dbReference type="ARBA" id="ARBA00022448"/>
    </source>
</evidence>
<accession>A0A6V7R5Q6</accession>
<feature type="transmembrane region" description="Helical" evidence="9">
    <location>
        <begin position="257"/>
        <end position="279"/>
    </location>
</feature>
<feature type="transmembrane region" description="Helical" evidence="9">
    <location>
        <begin position="72"/>
        <end position="99"/>
    </location>
</feature>
<protein>
    <submittedName>
        <fullName evidence="11">Malate-2H(+)/Na(+)-lactate antiporter</fullName>
    </submittedName>
</protein>
<dbReference type="AlphaFoldDB" id="A0A6V7R5Q6"/>
<feature type="transmembrane region" description="Helical" evidence="9">
    <location>
        <begin position="105"/>
        <end position="127"/>
    </location>
</feature>
<evidence type="ECO:0000256" key="8">
    <source>
        <dbReference type="ARBA" id="ARBA00038435"/>
    </source>
</evidence>
<dbReference type="RefSeq" id="WP_186076561.1">
    <property type="nucleotide sequence ID" value="NZ_CAJEWB010000005.1"/>
</dbReference>
<evidence type="ECO:0000313" key="11">
    <source>
        <dbReference type="EMBL" id="CAD2072413.1"/>
    </source>
</evidence>
<proteinExistence type="inferred from homology"/>
<keyword evidence="6 9" id="KW-1133">Transmembrane helix</keyword>
<evidence type="ECO:0000256" key="7">
    <source>
        <dbReference type="ARBA" id="ARBA00023136"/>
    </source>
</evidence>
<organism evidence="11 12">
    <name type="scientific">Phocicoccus pinnipedialis</name>
    <dbReference type="NCBI Taxonomy" id="110845"/>
    <lineage>
        <taxon>Bacteria</taxon>
        <taxon>Bacillati</taxon>
        <taxon>Bacillota</taxon>
        <taxon>Bacilli</taxon>
        <taxon>Bacillales</taxon>
        <taxon>Salinicoccaceae</taxon>
        <taxon>Phocicoccus</taxon>
    </lineage>
</organism>
<feature type="transmembrane region" description="Helical" evidence="9">
    <location>
        <begin position="134"/>
        <end position="160"/>
    </location>
</feature>
<dbReference type="GO" id="GO:0015297">
    <property type="term" value="F:antiporter activity"/>
    <property type="evidence" value="ECO:0007669"/>
    <property type="project" value="UniProtKB-KW"/>
</dbReference>
<comment type="subcellular location">
    <subcellularLocation>
        <location evidence="1">Cell membrane</location>
        <topology evidence="1">Multi-pass membrane protein</topology>
    </subcellularLocation>
</comment>
<sequence length="468" mass="50187">MNKELSRFEAFLPIIFMMLLLGIGYGIFSLNPEPLLILAALFTGLIGIKNGYTWSDMESAIQDKFRMALPAILILVSIGLLIALWMAAGIIPMFIYYGIQLISPKFIIAISFIIAALISTVTGTSWGSVGTVGVALMAIASTLDANLAATAGSIIAGAYFGDKLSPLSDTTNLAPIAAGSNLYEHIKHMFWTTIPAAILSLIVYLIVGMNAKSNVYVSNEKIDVMLTYLSEHFSFNILLLIPPLLILFGALKKLPTLPIIIMSSITAAILAIIFQGAAVQDLFTIAVSGFEISYIDNVDTAPADIVRLLTQGGLASMTGVLLIAFCAFSFAGIMTAIGALDVIIETLLLIVKRVGDLILATVLSGIIMAIVTGSSYLSIIIPAEMYRKSYQKFNLKMKNLSRTTEDAGTVVVPIIPWSSAGVFMATTLGVSTIEYLPWAIVCYSGFIFAIIYGYTGIGIAYEDEKTAD</sequence>
<keyword evidence="3" id="KW-0050">Antiport</keyword>
<dbReference type="EMBL" id="CAJEWB010000005">
    <property type="protein sequence ID" value="CAD2072413.1"/>
    <property type="molecule type" value="Genomic_DNA"/>
</dbReference>
<evidence type="ECO:0000256" key="5">
    <source>
        <dbReference type="ARBA" id="ARBA00022692"/>
    </source>
</evidence>
<name>A0A6V7R5Q6_9BACL</name>
<dbReference type="Pfam" id="PF03553">
    <property type="entry name" value="Na_H_antiporter"/>
    <property type="match status" value="1"/>
</dbReference>
<dbReference type="InterPro" id="IPR004770">
    <property type="entry name" value="Na/H_antiport_NhaC"/>
</dbReference>
<dbReference type="NCBIfam" id="TIGR00931">
    <property type="entry name" value="antiport_nhaC"/>
    <property type="match status" value="1"/>
</dbReference>
<feature type="transmembrane region" description="Helical" evidence="9">
    <location>
        <begin position="10"/>
        <end position="28"/>
    </location>
</feature>
<dbReference type="Proteomes" id="UP000588186">
    <property type="component" value="Unassembled WGS sequence"/>
</dbReference>
<dbReference type="GO" id="GO:0005886">
    <property type="term" value="C:plasma membrane"/>
    <property type="evidence" value="ECO:0007669"/>
    <property type="project" value="UniProtKB-SubCell"/>
</dbReference>
<keyword evidence="2" id="KW-0813">Transport</keyword>